<sequence>MTAPDPFRFQAGAVVRRACFPLRPEAARAAHAPLEIAR</sequence>
<comment type="caution">
    <text evidence="1">The sequence shown here is derived from an EMBL/GenBank/DDBJ whole genome shotgun (WGS) entry which is preliminary data.</text>
</comment>
<keyword evidence="2" id="KW-1185">Reference proteome</keyword>
<dbReference type="EMBL" id="JBEPTF010000003">
    <property type="protein sequence ID" value="MET4684307.1"/>
    <property type="molecule type" value="Genomic_DNA"/>
</dbReference>
<name>A0ABV2RCJ2_9CAUL</name>
<evidence type="ECO:0000313" key="2">
    <source>
        <dbReference type="Proteomes" id="UP001549313"/>
    </source>
</evidence>
<gene>
    <name evidence="1" type="ORF">ABIE19_002244</name>
</gene>
<evidence type="ECO:0000313" key="1">
    <source>
        <dbReference type="EMBL" id="MET4684307.1"/>
    </source>
</evidence>
<accession>A0ABV2RCJ2</accession>
<dbReference type="Proteomes" id="UP001549313">
    <property type="component" value="Unassembled WGS sequence"/>
</dbReference>
<reference evidence="1 2" key="1">
    <citation type="submission" date="2024-06" db="EMBL/GenBank/DDBJ databases">
        <title>Sorghum-associated microbial communities from plants grown in Nebraska, USA.</title>
        <authorList>
            <person name="Schachtman D."/>
        </authorList>
    </citation>
    <scope>NUCLEOTIDE SEQUENCE [LARGE SCALE GENOMIC DNA]</scope>
    <source>
        <strain evidence="1 2">2814</strain>
    </source>
</reference>
<proteinExistence type="predicted"/>
<organism evidence="1 2">
    <name type="scientific">Brevundimonas faecalis</name>
    <dbReference type="NCBI Taxonomy" id="947378"/>
    <lineage>
        <taxon>Bacteria</taxon>
        <taxon>Pseudomonadati</taxon>
        <taxon>Pseudomonadota</taxon>
        <taxon>Alphaproteobacteria</taxon>
        <taxon>Caulobacterales</taxon>
        <taxon>Caulobacteraceae</taxon>
        <taxon>Brevundimonas</taxon>
    </lineage>
</organism>
<protein>
    <submittedName>
        <fullName evidence="1">Uncharacterized protein</fullName>
    </submittedName>
</protein>